<dbReference type="PIRSF" id="PIRSF036427">
    <property type="entry name" value="Precrrn-2_mtase"/>
    <property type="match status" value="1"/>
</dbReference>
<dbReference type="Gene3D" id="3.40.1010.10">
    <property type="entry name" value="Cobalt-precorrin-4 Transmethylase, Domain 1"/>
    <property type="match status" value="1"/>
</dbReference>
<dbReference type="SUPFAM" id="SSF53790">
    <property type="entry name" value="Tetrapyrrole methylase"/>
    <property type="match status" value="1"/>
</dbReference>
<dbReference type="Gene3D" id="3.30.950.10">
    <property type="entry name" value="Methyltransferase, Cobalt-precorrin-4 Transmethylase, Domain 2"/>
    <property type="match status" value="1"/>
</dbReference>
<name>A0AA35XEF7_GEOBA</name>
<evidence type="ECO:0000256" key="2">
    <source>
        <dbReference type="ARBA" id="ARBA00005879"/>
    </source>
</evidence>
<dbReference type="InterPro" id="IPR000878">
    <property type="entry name" value="4pyrrol_Mease"/>
</dbReference>
<evidence type="ECO:0000256" key="1">
    <source>
        <dbReference type="ARBA" id="ARBA00004953"/>
    </source>
</evidence>
<comment type="similarity">
    <text evidence="2">Belongs to the precorrin methyltransferase family.</text>
</comment>
<keyword evidence="5" id="KW-0808">Transferase</keyword>
<evidence type="ECO:0000259" key="7">
    <source>
        <dbReference type="Pfam" id="PF00590"/>
    </source>
</evidence>
<evidence type="ECO:0000256" key="6">
    <source>
        <dbReference type="ARBA" id="ARBA00022691"/>
    </source>
</evidence>
<dbReference type="GO" id="GO:0032259">
    <property type="term" value="P:methylation"/>
    <property type="evidence" value="ECO:0007669"/>
    <property type="project" value="UniProtKB-KW"/>
</dbReference>
<reference evidence="8" key="1">
    <citation type="submission" date="2023-03" db="EMBL/GenBank/DDBJ databases">
        <authorList>
            <person name="Steffen K."/>
            <person name="Cardenas P."/>
        </authorList>
    </citation>
    <scope>NUCLEOTIDE SEQUENCE</scope>
</reference>
<organism evidence="8 9">
    <name type="scientific">Geodia barretti</name>
    <name type="common">Barrett's horny sponge</name>
    <dbReference type="NCBI Taxonomy" id="519541"/>
    <lineage>
        <taxon>Eukaryota</taxon>
        <taxon>Metazoa</taxon>
        <taxon>Porifera</taxon>
        <taxon>Demospongiae</taxon>
        <taxon>Heteroscleromorpha</taxon>
        <taxon>Tetractinellida</taxon>
        <taxon>Astrophorina</taxon>
        <taxon>Geodiidae</taxon>
        <taxon>Geodia</taxon>
    </lineage>
</organism>
<proteinExistence type="inferred from homology"/>
<dbReference type="AlphaFoldDB" id="A0AA35XEF7"/>
<keyword evidence="9" id="KW-1185">Reference proteome</keyword>
<dbReference type="InterPro" id="IPR014776">
    <property type="entry name" value="4pyrrole_Mease_sub2"/>
</dbReference>
<dbReference type="PANTHER" id="PTHR43467:SF2">
    <property type="entry name" value="COBALT-PRECORRIN-2 C(20)-METHYLTRANSFERASE"/>
    <property type="match status" value="1"/>
</dbReference>
<feature type="domain" description="Tetrapyrrole methylase" evidence="7">
    <location>
        <begin position="9"/>
        <end position="219"/>
    </location>
</feature>
<dbReference type="Proteomes" id="UP001174909">
    <property type="component" value="Unassembled WGS sequence"/>
</dbReference>
<evidence type="ECO:0000256" key="3">
    <source>
        <dbReference type="ARBA" id="ARBA00022573"/>
    </source>
</evidence>
<dbReference type="Pfam" id="PF00590">
    <property type="entry name" value="TP_methylase"/>
    <property type="match status" value="1"/>
</dbReference>
<gene>
    <name evidence="8" type="ORF">GBAR_LOCUS27189</name>
</gene>
<dbReference type="InterPro" id="IPR035996">
    <property type="entry name" value="4pyrrol_Methylase_sf"/>
</dbReference>
<dbReference type="EMBL" id="CASHTH010003785">
    <property type="protein sequence ID" value="CAI8049361.1"/>
    <property type="molecule type" value="Genomic_DNA"/>
</dbReference>
<dbReference type="InterPro" id="IPR012382">
    <property type="entry name" value="CobI/CbiL"/>
</dbReference>
<dbReference type="InterPro" id="IPR014777">
    <property type="entry name" value="4pyrrole_Mease_sub1"/>
</dbReference>
<dbReference type="NCBIfam" id="TIGR01467">
    <property type="entry name" value="cobI_cbiL"/>
    <property type="match status" value="1"/>
</dbReference>
<evidence type="ECO:0000256" key="5">
    <source>
        <dbReference type="ARBA" id="ARBA00022679"/>
    </source>
</evidence>
<evidence type="ECO:0000256" key="4">
    <source>
        <dbReference type="ARBA" id="ARBA00022603"/>
    </source>
</evidence>
<keyword evidence="4" id="KW-0489">Methyltransferase</keyword>
<comment type="pathway">
    <text evidence="1">Cofactor biosynthesis; adenosylcobalamin biosynthesis.</text>
</comment>
<keyword evidence="3" id="KW-0169">Cobalamin biosynthesis</keyword>
<keyword evidence="6" id="KW-0949">S-adenosyl-L-methionine</keyword>
<evidence type="ECO:0000313" key="8">
    <source>
        <dbReference type="EMBL" id="CAI8049361.1"/>
    </source>
</evidence>
<dbReference type="CDD" id="cd11645">
    <property type="entry name" value="Precorrin_2_C20_MT"/>
    <property type="match status" value="1"/>
</dbReference>
<sequence length="240" mass="25755">MSSAGVGCLYGVGVGPGDPELLTLKAVRVLKAAPIIFTPQATGSKDSLALMVARNYVDESRQRLIYASFVMGGTSDGVWSEAAERIAGYLLGGEDVAFLTQGDPLLYGSFMYVMVKVQAAHPTIPIEVVPGVTSITASASRAKMPLVSHGERLAVLPAMYGIDDLRDVLARNDTVVLMKVNRRAMAAVSQLEADGELSRCVFVRRATTPREQIAFSLREIAPEDIDYFSMLILSGKKGQV</sequence>
<comment type="caution">
    <text evidence="8">The sequence shown here is derived from an EMBL/GenBank/DDBJ whole genome shotgun (WGS) entry which is preliminary data.</text>
</comment>
<accession>A0AA35XEF7</accession>
<evidence type="ECO:0000313" key="9">
    <source>
        <dbReference type="Proteomes" id="UP001174909"/>
    </source>
</evidence>
<dbReference type="GO" id="GO:0030788">
    <property type="term" value="F:precorrin-2 C20-methyltransferase activity"/>
    <property type="evidence" value="ECO:0007669"/>
    <property type="project" value="InterPro"/>
</dbReference>
<protein>
    <submittedName>
        <fullName evidence="8">Precorrin-2 C(20)-methyltransferase</fullName>
    </submittedName>
</protein>
<dbReference type="PANTHER" id="PTHR43467">
    <property type="entry name" value="COBALT-PRECORRIN-2 C(20)-METHYLTRANSFERASE"/>
    <property type="match status" value="1"/>
</dbReference>
<dbReference type="InterPro" id="IPR006364">
    <property type="entry name" value="CobI/CbiL/CobIJ_dom"/>
</dbReference>